<accession>A0A4Z2HSR5</accession>
<comment type="caution">
    <text evidence="1">The sequence shown here is derived from an EMBL/GenBank/DDBJ whole genome shotgun (WGS) entry which is preliminary data.</text>
</comment>
<proteinExistence type="predicted"/>
<keyword evidence="2" id="KW-1185">Reference proteome</keyword>
<dbReference type="EMBL" id="SRLO01000197">
    <property type="protein sequence ID" value="TNN67882.1"/>
    <property type="molecule type" value="Genomic_DNA"/>
</dbReference>
<reference evidence="1 2" key="1">
    <citation type="submission" date="2019-03" db="EMBL/GenBank/DDBJ databases">
        <title>First draft genome of Liparis tanakae, snailfish: a comprehensive survey of snailfish specific genes.</title>
        <authorList>
            <person name="Kim W."/>
            <person name="Song I."/>
            <person name="Jeong J.-H."/>
            <person name="Kim D."/>
            <person name="Kim S."/>
            <person name="Ryu S."/>
            <person name="Song J.Y."/>
            <person name="Lee S.K."/>
        </authorList>
    </citation>
    <scope>NUCLEOTIDE SEQUENCE [LARGE SCALE GENOMIC DNA]</scope>
    <source>
        <tissue evidence="1">Muscle</tissue>
    </source>
</reference>
<protein>
    <submittedName>
        <fullName evidence="1">Uncharacterized protein</fullName>
    </submittedName>
</protein>
<evidence type="ECO:0000313" key="1">
    <source>
        <dbReference type="EMBL" id="TNN67882.1"/>
    </source>
</evidence>
<gene>
    <name evidence="1" type="ORF">EYF80_021851</name>
</gene>
<sequence>MTAPRARPASEVVQRILVQLTPAGVKNDIKQQSLAWALLGGRWESRLDVVICIASTCPPQQHHLLTWRLLNLLLLVAELRLLRDSASQRDYPRESGLTSQEVGSLYLATHHEYNPDSAEDVLRMEAIVSLTDDAIET</sequence>
<organism evidence="1 2">
    <name type="scientific">Liparis tanakae</name>
    <name type="common">Tanaka's snailfish</name>
    <dbReference type="NCBI Taxonomy" id="230148"/>
    <lineage>
        <taxon>Eukaryota</taxon>
        <taxon>Metazoa</taxon>
        <taxon>Chordata</taxon>
        <taxon>Craniata</taxon>
        <taxon>Vertebrata</taxon>
        <taxon>Euteleostomi</taxon>
        <taxon>Actinopterygii</taxon>
        <taxon>Neopterygii</taxon>
        <taxon>Teleostei</taxon>
        <taxon>Neoteleostei</taxon>
        <taxon>Acanthomorphata</taxon>
        <taxon>Eupercaria</taxon>
        <taxon>Perciformes</taxon>
        <taxon>Cottioidei</taxon>
        <taxon>Cottales</taxon>
        <taxon>Liparidae</taxon>
        <taxon>Liparis</taxon>
    </lineage>
</organism>
<name>A0A4Z2HSR5_9TELE</name>
<evidence type="ECO:0000313" key="2">
    <source>
        <dbReference type="Proteomes" id="UP000314294"/>
    </source>
</evidence>
<dbReference type="AlphaFoldDB" id="A0A4Z2HSR5"/>
<dbReference type="Proteomes" id="UP000314294">
    <property type="component" value="Unassembled WGS sequence"/>
</dbReference>